<dbReference type="Proteomes" id="UP000279259">
    <property type="component" value="Unassembled WGS sequence"/>
</dbReference>
<accession>A0A427YF17</accession>
<evidence type="ECO:0000313" key="1">
    <source>
        <dbReference type="EMBL" id="RSH89666.1"/>
    </source>
</evidence>
<name>A0A427YF17_9TREE</name>
<dbReference type="EMBL" id="RSCD01000013">
    <property type="protein sequence ID" value="RSH89666.1"/>
    <property type="molecule type" value="Genomic_DNA"/>
</dbReference>
<reference evidence="1 2" key="1">
    <citation type="submission" date="2018-11" db="EMBL/GenBank/DDBJ databases">
        <title>Genome sequence of Saitozyma podzolica DSM 27192.</title>
        <authorList>
            <person name="Aliyu H."/>
            <person name="Gorte O."/>
            <person name="Ochsenreither K."/>
        </authorList>
    </citation>
    <scope>NUCLEOTIDE SEQUENCE [LARGE SCALE GENOMIC DNA]</scope>
    <source>
        <strain evidence="1 2">DSM 27192</strain>
    </source>
</reference>
<comment type="caution">
    <text evidence="1">The sequence shown here is derived from an EMBL/GenBank/DDBJ whole genome shotgun (WGS) entry which is preliminary data.</text>
</comment>
<gene>
    <name evidence="1" type="ORF">EHS25_002217</name>
</gene>
<evidence type="ECO:0000313" key="2">
    <source>
        <dbReference type="Proteomes" id="UP000279259"/>
    </source>
</evidence>
<protein>
    <submittedName>
        <fullName evidence="1">Uncharacterized protein</fullName>
    </submittedName>
</protein>
<organism evidence="1 2">
    <name type="scientific">Saitozyma podzolica</name>
    <dbReference type="NCBI Taxonomy" id="1890683"/>
    <lineage>
        <taxon>Eukaryota</taxon>
        <taxon>Fungi</taxon>
        <taxon>Dikarya</taxon>
        <taxon>Basidiomycota</taxon>
        <taxon>Agaricomycotina</taxon>
        <taxon>Tremellomycetes</taxon>
        <taxon>Tremellales</taxon>
        <taxon>Trimorphomycetaceae</taxon>
        <taxon>Saitozyma</taxon>
    </lineage>
</organism>
<sequence>MASAPAHSLSSQGWSSDARDADGYQCSNLYLLTEMSHTIYVFPIGGSLSKLKATTPIQPLTDMAIDVVPPHIPLKYAAVMDAAELCLNPNPAVASTTLYASNRNESRLSTVMAEQGLEADDCPCPVPTASASWLSPRISTSALVKEENLVQNWKR</sequence>
<keyword evidence="2" id="KW-1185">Reference proteome</keyword>
<proteinExistence type="predicted"/>
<dbReference type="AlphaFoldDB" id="A0A427YF17"/>